<keyword evidence="2" id="KW-0645">Protease</keyword>
<proteinExistence type="predicted"/>
<sequence length="744" mass="78748">MSLRKPALAASAVALLASLGAPAEAVSQPAGSAPGALEIDADDIAGVVASPAGAEAGVWVIAETTDLGTRYAKIVVTDGEGRFLIPDLPKAKYRLWVRGYGLVDSPKIDAAPGQEVKLAAAIAPNLAAASQYYPPIYWLSLLKVPGREKFPGTGLSGNGVPESFKSQEQWLDGVKNNGCGVCHQLGNLATRTVSPALGHFSSSVEAWRRRLQSGQGGTAMINAISRLDSADGGQLALFADWTDRIAAGELPHESPPRPVGVERNLVVTVRDIADARHYLHDIALTDRRSPTVNPNGRIVGATELGSDDVPALDPVKNTRALIPAQLRDADAPSSLLANPVIAPSPYFGDSVLWNSRFNAHTPTMDAEGRIYFAAQTRSPKNTPSYCSKDSTLRSAQLFPLAAKPEGFAANARQVSVYDPKTGKWSFIDTCFGSHHLAFAADAIDTLFLSDPSSPILGWVYAKTFWKTGDAARAQGWTPLIVDTNGDGKRSAEYNEPGKPADPAKDTHVPFGLYSVSWSPADGSVWGSNLTFPGYAVRIALGANPAETALTEVYKIPAPGYGIRGADVDSKGVFWAALGSGHLASFDRRKCKGPLNGRDADKGEKCPEGWSFYPLPGPGFAGAPGSAETPYYAWVDQHNILGLGADVPFATGNQSDSLHALVKGQIVELRVPYPMGFYAKGIDGRIDDSMAGWKGRGLWAVSGNRTPFHIEAVGAATPGAPGKTPESYSGPLVVNFQLRPDPLAH</sequence>
<dbReference type="OrthoDB" id="7578032at2"/>
<dbReference type="RefSeq" id="WP_136494693.1">
    <property type="nucleotide sequence ID" value="NZ_CP046052.1"/>
</dbReference>
<evidence type="ECO:0000256" key="1">
    <source>
        <dbReference type="SAM" id="SignalP"/>
    </source>
</evidence>
<protein>
    <submittedName>
        <fullName evidence="2">Carboxypeptidase regulatory-like domain-containing protein</fullName>
    </submittedName>
</protein>
<keyword evidence="3" id="KW-1185">Reference proteome</keyword>
<keyword evidence="1" id="KW-0732">Signal</keyword>
<dbReference type="GO" id="GO:0004180">
    <property type="term" value="F:carboxypeptidase activity"/>
    <property type="evidence" value="ECO:0007669"/>
    <property type="project" value="UniProtKB-KW"/>
</dbReference>
<reference evidence="2 3" key="1">
    <citation type="submission" date="2019-11" db="EMBL/GenBank/DDBJ databases">
        <title>The genome sequence of Methylocystis heyeri.</title>
        <authorList>
            <person name="Oshkin I.Y."/>
            <person name="Miroshnikov K."/>
            <person name="Dedysh S.N."/>
        </authorList>
    </citation>
    <scope>NUCLEOTIDE SEQUENCE [LARGE SCALE GENOMIC DNA]</scope>
    <source>
        <strain evidence="2 3">H2</strain>
    </source>
</reference>
<gene>
    <name evidence="2" type="ORF">H2LOC_001000</name>
</gene>
<evidence type="ECO:0000313" key="2">
    <source>
        <dbReference type="EMBL" id="QGM44388.1"/>
    </source>
</evidence>
<dbReference type="Proteomes" id="UP000309061">
    <property type="component" value="Chromosome"/>
</dbReference>
<feature type="chain" id="PRO_5025589627" evidence="1">
    <location>
        <begin position="24"/>
        <end position="744"/>
    </location>
</feature>
<dbReference type="EMBL" id="CP046052">
    <property type="protein sequence ID" value="QGM44388.1"/>
    <property type="molecule type" value="Genomic_DNA"/>
</dbReference>
<dbReference type="SUPFAM" id="SSF75011">
    <property type="entry name" value="3-carboxy-cis,cis-mucoante lactonizing enzyme"/>
    <property type="match status" value="1"/>
</dbReference>
<dbReference type="KEGG" id="mhey:H2LOC_001000"/>
<accession>A0A6B8KCX8</accession>
<feature type="signal peptide" evidence="1">
    <location>
        <begin position="1"/>
        <end position="23"/>
    </location>
</feature>
<organism evidence="2 3">
    <name type="scientific">Methylocystis heyeri</name>
    <dbReference type="NCBI Taxonomy" id="391905"/>
    <lineage>
        <taxon>Bacteria</taxon>
        <taxon>Pseudomonadati</taxon>
        <taxon>Pseudomonadota</taxon>
        <taxon>Alphaproteobacteria</taxon>
        <taxon>Hyphomicrobiales</taxon>
        <taxon>Methylocystaceae</taxon>
        <taxon>Methylocystis</taxon>
    </lineage>
</organism>
<evidence type="ECO:0000313" key="3">
    <source>
        <dbReference type="Proteomes" id="UP000309061"/>
    </source>
</evidence>
<keyword evidence="2" id="KW-0121">Carboxypeptidase</keyword>
<dbReference type="AlphaFoldDB" id="A0A6B8KCX8"/>
<name>A0A6B8KCX8_9HYPH</name>
<keyword evidence="2" id="KW-0378">Hydrolase</keyword>